<dbReference type="AlphaFoldDB" id="A0AAV5IIU8"/>
<comment type="caution">
    <text evidence="9">The sequence shown here is derived from an EMBL/GenBank/DDBJ whole genome shotgun (WGS) entry which is preliminary data.</text>
</comment>
<feature type="transmembrane region" description="Helical" evidence="7">
    <location>
        <begin position="263"/>
        <end position="287"/>
    </location>
</feature>
<accession>A0AAV5IIU8</accession>
<keyword evidence="5 7" id="KW-1133">Transmembrane helix</keyword>
<name>A0AAV5IIU8_9ROSI</name>
<feature type="transmembrane region" description="Helical" evidence="7">
    <location>
        <begin position="188"/>
        <end position="211"/>
    </location>
</feature>
<evidence type="ECO:0000313" key="10">
    <source>
        <dbReference type="Proteomes" id="UP001054252"/>
    </source>
</evidence>
<evidence type="ECO:0000259" key="8">
    <source>
        <dbReference type="Pfam" id="PF01490"/>
    </source>
</evidence>
<dbReference type="Pfam" id="PF01490">
    <property type="entry name" value="Aa_trans"/>
    <property type="match status" value="1"/>
</dbReference>
<evidence type="ECO:0000313" key="9">
    <source>
        <dbReference type="EMBL" id="GKV00280.1"/>
    </source>
</evidence>
<evidence type="ECO:0000256" key="4">
    <source>
        <dbReference type="ARBA" id="ARBA00022970"/>
    </source>
</evidence>
<keyword evidence="6 7" id="KW-0472">Membrane</keyword>
<keyword evidence="3 7" id="KW-0812">Transmembrane</keyword>
<feature type="transmembrane region" description="Helical" evidence="7">
    <location>
        <begin position="416"/>
        <end position="437"/>
    </location>
</feature>
<sequence>MKDQTRPGAPELDPLLQDVNSLENQIPSGASISGAVFNISTTTVGAGIMSIPAAIKVLGVVPGFVVILVMAFLVDVSVEFMLRYTQYGKSTTYAGLMAESFGPSGSVAVQLCVTVTNLGCLIIYLIIIGDVLCGNQSGVVSHLGILQEWIGIHWWNSRAYALLFLVLFVMLPLASLRRMDSLKHSSAISIFLAVVFVIMCSTMAIVALFQGKTQSLRLLPDLGNQTSVPDLFTAVPVLSTAFGFQVLVHPIRAELRKPSDMSLAIRISLAVCVAIYFFIGLFGYLLFGDSIMADILVNFDQNSGSLVGRIVNDFVRLSYAIHIALVFPVMNFSLRANIHELLFAKERTVLGRHTLRFMFLTCSLLALTYILAITIPNIWYFFQLIGSTTVVCISFIFPAAIVIRDVYRISTRKDKFMAVVVIAVAVLTSIIAIYTNLSNSIRD</sequence>
<evidence type="ECO:0000256" key="6">
    <source>
        <dbReference type="ARBA" id="ARBA00023136"/>
    </source>
</evidence>
<comment type="subcellular location">
    <subcellularLocation>
        <location evidence="1">Membrane</location>
        <topology evidence="1">Multi-pass membrane protein</topology>
    </subcellularLocation>
</comment>
<evidence type="ECO:0000256" key="5">
    <source>
        <dbReference type="ARBA" id="ARBA00022989"/>
    </source>
</evidence>
<feature type="domain" description="Amino acid transporter transmembrane" evidence="8">
    <location>
        <begin position="30"/>
        <end position="434"/>
    </location>
</feature>
<keyword evidence="4" id="KW-0029">Amino-acid transport</keyword>
<gene>
    <name evidence="9" type="ORF">SLEP1_g12998</name>
</gene>
<evidence type="ECO:0000256" key="7">
    <source>
        <dbReference type="SAM" id="Phobius"/>
    </source>
</evidence>
<evidence type="ECO:0000256" key="1">
    <source>
        <dbReference type="ARBA" id="ARBA00004141"/>
    </source>
</evidence>
<feature type="transmembrane region" description="Helical" evidence="7">
    <location>
        <begin position="355"/>
        <end position="375"/>
    </location>
</feature>
<keyword evidence="10" id="KW-1185">Reference proteome</keyword>
<feature type="transmembrane region" description="Helical" evidence="7">
    <location>
        <begin position="53"/>
        <end position="74"/>
    </location>
</feature>
<protein>
    <recommendedName>
        <fullName evidence="8">Amino acid transporter transmembrane domain-containing protein</fullName>
    </recommendedName>
</protein>
<dbReference type="GO" id="GO:0015179">
    <property type="term" value="F:L-amino acid transmembrane transporter activity"/>
    <property type="evidence" value="ECO:0007669"/>
    <property type="project" value="TreeGrafter"/>
</dbReference>
<feature type="transmembrane region" description="Helical" evidence="7">
    <location>
        <begin position="314"/>
        <end position="334"/>
    </location>
</feature>
<organism evidence="9 10">
    <name type="scientific">Rubroshorea leprosula</name>
    <dbReference type="NCBI Taxonomy" id="152421"/>
    <lineage>
        <taxon>Eukaryota</taxon>
        <taxon>Viridiplantae</taxon>
        <taxon>Streptophyta</taxon>
        <taxon>Embryophyta</taxon>
        <taxon>Tracheophyta</taxon>
        <taxon>Spermatophyta</taxon>
        <taxon>Magnoliopsida</taxon>
        <taxon>eudicotyledons</taxon>
        <taxon>Gunneridae</taxon>
        <taxon>Pentapetalae</taxon>
        <taxon>rosids</taxon>
        <taxon>malvids</taxon>
        <taxon>Malvales</taxon>
        <taxon>Dipterocarpaceae</taxon>
        <taxon>Rubroshorea</taxon>
    </lineage>
</organism>
<feature type="transmembrane region" description="Helical" evidence="7">
    <location>
        <begin position="231"/>
        <end position="251"/>
    </location>
</feature>
<dbReference type="EMBL" id="BPVZ01000015">
    <property type="protein sequence ID" value="GKV00280.1"/>
    <property type="molecule type" value="Genomic_DNA"/>
</dbReference>
<keyword evidence="2" id="KW-0813">Transport</keyword>
<proteinExistence type="predicted"/>
<dbReference type="InterPro" id="IPR013057">
    <property type="entry name" value="AA_transpt_TM"/>
</dbReference>
<dbReference type="PANTHER" id="PTHR22950">
    <property type="entry name" value="AMINO ACID TRANSPORTER"/>
    <property type="match status" value="1"/>
</dbReference>
<dbReference type="Proteomes" id="UP001054252">
    <property type="component" value="Unassembled WGS sequence"/>
</dbReference>
<feature type="transmembrane region" description="Helical" evidence="7">
    <location>
        <begin position="381"/>
        <end position="404"/>
    </location>
</feature>
<reference evidence="9 10" key="1">
    <citation type="journal article" date="2021" name="Commun. Biol.">
        <title>The genome of Shorea leprosula (Dipterocarpaceae) highlights the ecological relevance of drought in aseasonal tropical rainforests.</title>
        <authorList>
            <person name="Ng K.K.S."/>
            <person name="Kobayashi M.J."/>
            <person name="Fawcett J.A."/>
            <person name="Hatakeyama M."/>
            <person name="Paape T."/>
            <person name="Ng C.H."/>
            <person name="Ang C.C."/>
            <person name="Tnah L.H."/>
            <person name="Lee C.T."/>
            <person name="Nishiyama T."/>
            <person name="Sese J."/>
            <person name="O'Brien M.J."/>
            <person name="Copetti D."/>
            <person name="Mohd Noor M.I."/>
            <person name="Ong R.C."/>
            <person name="Putra M."/>
            <person name="Sireger I.Z."/>
            <person name="Indrioko S."/>
            <person name="Kosugi Y."/>
            <person name="Izuno A."/>
            <person name="Isagi Y."/>
            <person name="Lee S.L."/>
            <person name="Shimizu K.K."/>
        </authorList>
    </citation>
    <scope>NUCLEOTIDE SEQUENCE [LARGE SCALE GENOMIC DNA]</scope>
    <source>
        <strain evidence="9">214</strain>
    </source>
</reference>
<feature type="transmembrane region" description="Helical" evidence="7">
    <location>
        <begin position="159"/>
        <end position="176"/>
    </location>
</feature>
<evidence type="ECO:0000256" key="3">
    <source>
        <dbReference type="ARBA" id="ARBA00022692"/>
    </source>
</evidence>
<dbReference type="GO" id="GO:0031090">
    <property type="term" value="C:organelle membrane"/>
    <property type="evidence" value="ECO:0007669"/>
    <property type="project" value="UniProtKB-ARBA"/>
</dbReference>
<feature type="transmembrane region" description="Helical" evidence="7">
    <location>
        <begin position="107"/>
        <end position="127"/>
    </location>
</feature>
<evidence type="ECO:0000256" key="2">
    <source>
        <dbReference type="ARBA" id="ARBA00022448"/>
    </source>
</evidence>
<dbReference type="PANTHER" id="PTHR22950:SF289">
    <property type="entry name" value="AMINO ACID TRANSPORTER AVT6C-LIKE"/>
    <property type="match status" value="1"/>
</dbReference>